<protein>
    <submittedName>
        <fullName evidence="1">Uncharacterized protein</fullName>
    </submittedName>
</protein>
<dbReference type="STRING" id="1765683.B2M26_03195"/>
<evidence type="ECO:0000313" key="1">
    <source>
        <dbReference type="EMBL" id="KUO97271.1"/>
    </source>
</evidence>
<dbReference type="EMBL" id="LPVJ01000003">
    <property type="protein sequence ID" value="KUO97271.1"/>
    <property type="molecule type" value="Genomic_DNA"/>
</dbReference>
<reference evidence="1 2" key="1">
    <citation type="submission" date="2015-12" db="EMBL/GenBank/DDBJ databases">
        <title>Draft genome sequence of Acidibacillus ferrooxidans ITV001, isolated from a chalcopyrite acid mine drainage site in Brazil.</title>
        <authorList>
            <person name="Dall'Agnol H."/>
            <person name="Nancucheo I."/>
            <person name="Johnson B."/>
            <person name="Oliveira R."/>
            <person name="Leite L."/>
            <person name="Pylro V."/>
            <person name="Nunes G.L."/>
            <person name="Tzotzos G."/>
            <person name="Fernandes G.R."/>
            <person name="Dutra J."/>
            <person name="Orellana S.C."/>
            <person name="Oliveira G."/>
        </authorList>
    </citation>
    <scope>NUCLEOTIDE SEQUENCE [LARGE SCALE GENOMIC DNA]</scope>
    <source>
        <strain evidence="2">ITV01</strain>
    </source>
</reference>
<keyword evidence="2" id="KW-1185">Reference proteome</keyword>
<sequence length="66" mass="7298">MRVRRITEYAIAKWLQAEQGGMMDEYVTMAGFWIFSTVVVVIAAGLIWGALAGDLKAMVADLSNLF</sequence>
<evidence type="ECO:0000313" key="2">
    <source>
        <dbReference type="Proteomes" id="UP000053557"/>
    </source>
</evidence>
<accession>A0A101XTQ4</accession>
<organism evidence="1 2">
    <name type="scientific">Ferroacidibacillus organovorans</name>
    <dbReference type="NCBI Taxonomy" id="1765683"/>
    <lineage>
        <taxon>Bacteria</taxon>
        <taxon>Bacillati</taxon>
        <taxon>Bacillota</taxon>
        <taxon>Bacilli</taxon>
        <taxon>Bacillales</taxon>
        <taxon>Alicyclobacillaceae</taxon>
        <taxon>Ferroacidibacillus</taxon>
    </lineage>
</organism>
<dbReference type="OrthoDB" id="9894954at2"/>
<dbReference type="RefSeq" id="WP_067711254.1">
    <property type="nucleotide sequence ID" value="NZ_LPVJ01000003.1"/>
</dbReference>
<comment type="caution">
    <text evidence="1">The sequence shown here is derived from an EMBL/GenBank/DDBJ whole genome shotgun (WGS) entry which is preliminary data.</text>
</comment>
<dbReference type="AlphaFoldDB" id="A0A101XTQ4"/>
<proteinExistence type="predicted"/>
<dbReference type="Proteomes" id="UP000053557">
    <property type="component" value="Unassembled WGS sequence"/>
</dbReference>
<gene>
    <name evidence="1" type="ORF">ATW55_11820</name>
</gene>
<name>A0A101XTQ4_9BACL</name>